<reference evidence="2" key="2">
    <citation type="submission" date="2015-03" db="EMBL/GenBank/DDBJ databases">
        <authorList>
            <person name="Chow C.-E.T."/>
            <person name="Winget D.M."/>
            <person name="White R.A.III."/>
            <person name="Hallam S.J."/>
            <person name="Suttle C.A."/>
        </authorList>
    </citation>
    <scope>NUCLEOTIDE SEQUENCE</scope>
    <source>
        <strain evidence="2">Anoxic2_1</strain>
    </source>
</reference>
<name>A0A0F7L3W9_9VIRU</name>
<proteinExistence type="predicted"/>
<feature type="compositionally biased region" description="Basic residues" evidence="1">
    <location>
        <begin position="14"/>
        <end position="24"/>
    </location>
</feature>
<evidence type="ECO:0000313" key="2">
    <source>
        <dbReference type="EMBL" id="AKH46645.1"/>
    </source>
</evidence>
<accession>A0A0F7L3W9</accession>
<reference evidence="2" key="1">
    <citation type="journal article" date="2015" name="Front. Microbiol.">
        <title>Combining genomic sequencing methods to explore viral diversity and reveal potential virus-host interactions.</title>
        <authorList>
            <person name="Chow C.E."/>
            <person name="Winget D.M."/>
            <person name="White R.A.III."/>
            <person name="Hallam S.J."/>
            <person name="Suttle C.A."/>
        </authorList>
    </citation>
    <scope>NUCLEOTIDE SEQUENCE</scope>
    <source>
        <strain evidence="2">Anoxic2_1</strain>
    </source>
</reference>
<evidence type="ECO:0000256" key="1">
    <source>
        <dbReference type="SAM" id="MobiDB-lite"/>
    </source>
</evidence>
<sequence>MTSRDTPNCITRPPRSRPRSRPGRSARTPRTNRPPCSCTARSPGGRTLIAAHSRQCQRCSLQRERDVYEGAIAQVVHRRPGTMGNTTSAAVSILIVSSSSSSCATRCSLV</sequence>
<protein>
    <submittedName>
        <fullName evidence="2">Uncharacterized protein</fullName>
    </submittedName>
</protein>
<feature type="region of interest" description="Disordered" evidence="1">
    <location>
        <begin position="1"/>
        <end position="40"/>
    </location>
</feature>
<organism evidence="2">
    <name type="scientific">uncultured marine virus</name>
    <dbReference type="NCBI Taxonomy" id="186617"/>
    <lineage>
        <taxon>Viruses</taxon>
        <taxon>environmental samples</taxon>
    </lineage>
</organism>
<dbReference type="EMBL" id="KR029585">
    <property type="protein sequence ID" value="AKH46645.1"/>
    <property type="molecule type" value="Genomic_DNA"/>
</dbReference>